<feature type="binding site" evidence="11">
    <location>
        <position position="15"/>
    </location>
    <ligand>
        <name>ADP-alpha-D-glucose</name>
        <dbReference type="ChEBI" id="CHEBI:57498"/>
    </ligand>
</feature>
<dbReference type="PANTHER" id="PTHR45825:SF11">
    <property type="entry name" value="ALPHA AMYLASE DOMAIN-CONTAINING PROTEIN"/>
    <property type="match status" value="1"/>
</dbReference>
<gene>
    <name evidence="11 14" type="primary">glgA</name>
    <name evidence="14" type="ORF">GCM10010982_26640</name>
</gene>
<evidence type="ECO:0000256" key="2">
    <source>
        <dbReference type="ARBA" id="ARBA00002764"/>
    </source>
</evidence>
<dbReference type="EC" id="2.4.1.21" evidence="5 11"/>
<keyword evidence="9 11" id="KW-0320">Glycogen biosynthesis</keyword>
<dbReference type="AlphaFoldDB" id="A0A917Z2M8"/>
<sequence length="479" mass="53926">MKILFVVSEVEDLAKTGGLADVAKSLPIALKALGHDVRIVKPYYKQLADKFKLPNLTNEQQLQAGDKDYRFNIKRLELETVPVYCVDYPDYFHRAGLYSDGYEAFGDNAERFAFFSKAALHTAQAVDFQPDVVHCNDWHTALCPYFIKRDQSGFFAQTRTLLTIHNGAYQGVHRFADISFLRPHGELAAQIDSQGNLNFLKTGIQFADKINAVSPNYAKELLTPLGSHSLYHEFQQRAEDVSGILNGCDYQQWDPATDKHIPANYTGESLSGKGLCKQALQKEVGLPDKPGVPLIGMLCRLTEQKGFGYLLPVLNQLLQHNVQVLVIGTGDPVISDVLQFNAAQFPDKLVFRNDFSTRMAHLLEAGSDFFLMPSLFEPCGLNQMYSLAYGTIPIVRAVGGLRDTVLDLQTLPEQATGFIFEAPDSSALLNCVRRAMLFYHEYPEHFIQMQKRAMRQKFTWYDAALNYQALYQHCQSLGR</sequence>
<dbReference type="NCBIfam" id="TIGR02095">
    <property type="entry name" value="glgA"/>
    <property type="match status" value="1"/>
</dbReference>
<dbReference type="GO" id="GO:0005829">
    <property type="term" value="C:cytosol"/>
    <property type="evidence" value="ECO:0007669"/>
    <property type="project" value="TreeGrafter"/>
</dbReference>
<dbReference type="Proteomes" id="UP000606935">
    <property type="component" value="Unassembled WGS sequence"/>
</dbReference>
<accession>A0A917Z2M8</accession>
<dbReference type="NCBIfam" id="NF001903">
    <property type="entry name" value="PRK00654.2-2"/>
    <property type="match status" value="1"/>
</dbReference>
<reference evidence="14" key="2">
    <citation type="submission" date="2020-09" db="EMBL/GenBank/DDBJ databases">
        <authorList>
            <person name="Sun Q."/>
            <person name="Zhou Y."/>
        </authorList>
    </citation>
    <scope>NUCLEOTIDE SEQUENCE</scope>
    <source>
        <strain evidence="14">CGMCC 1.7086</strain>
    </source>
</reference>
<dbReference type="EMBL" id="BMLS01000004">
    <property type="protein sequence ID" value="GGO71259.1"/>
    <property type="molecule type" value="Genomic_DNA"/>
</dbReference>
<evidence type="ECO:0000256" key="9">
    <source>
        <dbReference type="ARBA" id="ARBA00023056"/>
    </source>
</evidence>
<dbReference type="InterPro" id="IPR011835">
    <property type="entry name" value="GS/SS"/>
</dbReference>
<keyword evidence="15" id="KW-1185">Reference proteome</keyword>
<dbReference type="PANTHER" id="PTHR45825">
    <property type="entry name" value="GRANULE-BOUND STARCH SYNTHASE 1, CHLOROPLASTIC/AMYLOPLASTIC"/>
    <property type="match status" value="1"/>
</dbReference>
<protein>
    <recommendedName>
        <fullName evidence="6 11">Glycogen synthase</fullName>
        <ecNumber evidence="5 11">2.4.1.21</ecNumber>
    </recommendedName>
    <alternativeName>
        <fullName evidence="10 11">Starch [bacterial glycogen] synthase</fullName>
    </alternativeName>
</protein>
<dbReference type="SUPFAM" id="SSF53756">
    <property type="entry name" value="UDP-Glycosyltransferase/glycogen phosphorylase"/>
    <property type="match status" value="1"/>
</dbReference>
<evidence type="ECO:0000313" key="14">
    <source>
        <dbReference type="EMBL" id="GGO71259.1"/>
    </source>
</evidence>
<dbReference type="InterPro" id="IPR013534">
    <property type="entry name" value="Starch_synth_cat_dom"/>
</dbReference>
<dbReference type="CDD" id="cd03791">
    <property type="entry name" value="GT5_Glycogen_synthase_DULL1-like"/>
    <property type="match status" value="1"/>
</dbReference>
<keyword evidence="8 11" id="KW-0808">Transferase</keyword>
<dbReference type="Pfam" id="PF00534">
    <property type="entry name" value="Glycos_transf_1"/>
    <property type="match status" value="1"/>
</dbReference>
<comment type="similarity">
    <text evidence="4 11">Belongs to the glycosyltransferase 1 family. Bacterial/plant glycogen synthase subfamily.</text>
</comment>
<evidence type="ECO:0000256" key="1">
    <source>
        <dbReference type="ARBA" id="ARBA00001478"/>
    </source>
</evidence>
<comment type="catalytic activity">
    <reaction evidence="1 11">
        <text>[(1-&gt;4)-alpha-D-glucosyl](n) + ADP-alpha-D-glucose = [(1-&gt;4)-alpha-D-glucosyl](n+1) + ADP + H(+)</text>
        <dbReference type="Rhea" id="RHEA:18189"/>
        <dbReference type="Rhea" id="RHEA-COMP:9584"/>
        <dbReference type="Rhea" id="RHEA-COMP:9587"/>
        <dbReference type="ChEBI" id="CHEBI:15378"/>
        <dbReference type="ChEBI" id="CHEBI:15444"/>
        <dbReference type="ChEBI" id="CHEBI:57498"/>
        <dbReference type="ChEBI" id="CHEBI:456216"/>
        <dbReference type="EC" id="2.4.1.21"/>
    </reaction>
</comment>
<evidence type="ECO:0000256" key="5">
    <source>
        <dbReference type="ARBA" id="ARBA00012588"/>
    </source>
</evidence>
<organism evidence="14 15">
    <name type="scientific">Bowmanella pacifica</name>
    <dbReference type="NCBI Taxonomy" id="502051"/>
    <lineage>
        <taxon>Bacteria</taxon>
        <taxon>Pseudomonadati</taxon>
        <taxon>Pseudomonadota</taxon>
        <taxon>Gammaproteobacteria</taxon>
        <taxon>Alteromonadales</taxon>
        <taxon>Alteromonadaceae</taxon>
        <taxon>Bowmanella</taxon>
    </lineage>
</organism>
<proteinExistence type="inferred from homology"/>
<dbReference type="HAMAP" id="MF_00484">
    <property type="entry name" value="Glycogen_synth"/>
    <property type="match status" value="1"/>
</dbReference>
<dbReference type="RefSeq" id="WP_188696023.1">
    <property type="nucleotide sequence ID" value="NZ_BMLS01000004.1"/>
</dbReference>
<dbReference type="GO" id="GO:0009011">
    <property type="term" value="F:alpha-1,4-glucan glucosyltransferase (ADP-glucose donor) activity"/>
    <property type="evidence" value="ECO:0007669"/>
    <property type="project" value="UniProtKB-UniRule"/>
</dbReference>
<evidence type="ECO:0000313" key="15">
    <source>
        <dbReference type="Proteomes" id="UP000606935"/>
    </source>
</evidence>
<evidence type="ECO:0000256" key="6">
    <source>
        <dbReference type="ARBA" id="ARBA00019935"/>
    </source>
</evidence>
<evidence type="ECO:0000259" key="12">
    <source>
        <dbReference type="Pfam" id="PF00534"/>
    </source>
</evidence>
<evidence type="ECO:0000256" key="10">
    <source>
        <dbReference type="ARBA" id="ARBA00031722"/>
    </source>
</evidence>
<dbReference type="GO" id="GO:0005978">
    <property type="term" value="P:glycogen biosynthetic process"/>
    <property type="evidence" value="ECO:0007669"/>
    <property type="project" value="UniProtKB-UniRule"/>
</dbReference>
<feature type="domain" description="Glycosyl transferase family 1" evidence="12">
    <location>
        <begin position="291"/>
        <end position="447"/>
    </location>
</feature>
<reference evidence="14" key="1">
    <citation type="journal article" date="2014" name="Int. J. Syst. Evol. Microbiol.">
        <title>Complete genome sequence of Corynebacterium casei LMG S-19264T (=DSM 44701T), isolated from a smear-ripened cheese.</title>
        <authorList>
            <consortium name="US DOE Joint Genome Institute (JGI-PGF)"/>
            <person name="Walter F."/>
            <person name="Albersmeier A."/>
            <person name="Kalinowski J."/>
            <person name="Ruckert C."/>
        </authorList>
    </citation>
    <scope>NUCLEOTIDE SEQUENCE</scope>
    <source>
        <strain evidence="14">CGMCC 1.7086</strain>
    </source>
</reference>
<dbReference type="Gene3D" id="3.40.50.2000">
    <property type="entry name" value="Glycogen Phosphorylase B"/>
    <property type="match status" value="2"/>
</dbReference>
<evidence type="ECO:0000256" key="7">
    <source>
        <dbReference type="ARBA" id="ARBA00022676"/>
    </source>
</evidence>
<name>A0A917Z2M8_9ALTE</name>
<evidence type="ECO:0000259" key="13">
    <source>
        <dbReference type="Pfam" id="PF08323"/>
    </source>
</evidence>
<keyword evidence="7 11" id="KW-0328">Glycosyltransferase</keyword>
<dbReference type="InterPro" id="IPR001296">
    <property type="entry name" value="Glyco_trans_1"/>
</dbReference>
<dbReference type="GO" id="GO:0004373">
    <property type="term" value="F:alpha-1,4-glucan glucosyltransferase (UDP-glucose donor) activity"/>
    <property type="evidence" value="ECO:0007669"/>
    <property type="project" value="InterPro"/>
</dbReference>
<dbReference type="Pfam" id="PF08323">
    <property type="entry name" value="Glyco_transf_5"/>
    <property type="match status" value="1"/>
</dbReference>
<evidence type="ECO:0000256" key="4">
    <source>
        <dbReference type="ARBA" id="ARBA00010281"/>
    </source>
</evidence>
<evidence type="ECO:0000256" key="11">
    <source>
        <dbReference type="HAMAP-Rule" id="MF_00484"/>
    </source>
</evidence>
<evidence type="ECO:0000256" key="3">
    <source>
        <dbReference type="ARBA" id="ARBA00004964"/>
    </source>
</evidence>
<comment type="pathway">
    <text evidence="3 11">Glycan biosynthesis; glycogen biosynthesis.</text>
</comment>
<comment type="caution">
    <text evidence="14">The sequence shown here is derived from an EMBL/GenBank/DDBJ whole genome shotgun (WGS) entry which is preliminary data.</text>
</comment>
<feature type="domain" description="Starch synthase catalytic" evidence="13">
    <location>
        <begin position="2"/>
        <end position="230"/>
    </location>
</feature>
<comment type="function">
    <text evidence="2 11">Synthesizes alpha-1,4-glucan chains using ADP-glucose.</text>
</comment>
<evidence type="ECO:0000256" key="8">
    <source>
        <dbReference type="ARBA" id="ARBA00022679"/>
    </source>
</evidence>